<protein>
    <submittedName>
        <fullName evidence="2">Lactonase, 7-bladed beta-propeller</fullName>
    </submittedName>
</protein>
<dbReference type="InterPro" id="IPR019405">
    <property type="entry name" value="Lactonase_7-beta_prop"/>
</dbReference>
<gene>
    <name evidence="2" type="ORF">RHS01_07576</name>
</gene>
<dbReference type="PANTHER" id="PTHR30344">
    <property type="entry name" value="6-PHOSPHOGLUCONOLACTONASE-RELATED"/>
    <property type="match status" value="1"/>
</dbReference>
<proteinExistence type="inferred from homology"/>
<dbReference type="InterPro" id="IPR011048">
    <property type="entry name" value="Haem_d1_sf"/>
</dbReference>
<evidence type="ECO:0000313" key="3">
    <source>
        <dbReference type="Proteomes" id="UP000614334"/>
    </source>
</evidence>
<dbReference type="AlphaFoldDB" id="A0A8H7I7H3"/>
<dbReference type="PANTHER" id="PTHR30344:SF1">
    <property type="entry name" value="6-PHOSPHOGLUCONOLACTONASE"/>
    <property type="match status" value="1"/>
</dbReference>
<dbReference type="Pfam" id="PF10282">
    <property type="entry name" value="Lactonase"/>
    <property type="match status" value="1"/>
</dbReference>
<dbReference type="InterPro" id="IPR015943">
    <property type="entry name" value="WD40/YVTN_repeat-like_dom_sf"/>
</dbReference>
<evidence type="ECO:0000313" key="2">
    <source>
        <dbReference type="EMBL" id="KAF8752500.1"/>
    </source>
</evidence>
<dbReference type="Gene3D" id="2.130.10.10">
    <property type="entry name" value="YVTN repeat-like/Quinoprotein amine dehydrogenase"/>
    <property type="match status" value="1"/>
</dbReference>
<dbReference type="InterPro" id="IPR050282">
    <property type="entry name" value="Cycloisomerase_2"/>
</dbReference>
<dbReference type="GO" id="GO:0017057">
    <property type="term" value="F:6-phosphogluconolactonase activity"/>
    <property type="evidence" value="ECO:0007669"/>
    <property type="project" value="TreeGrafter"/>
</dbReference>
<accession>A0A8H7I7H3</accession>
<dbReference type="EMBL" id="JACYCF010000015">
    <property type="protein sequence ID" value="KAF8752500.1"/>
    <property type="molecule type" value="Genomic_DNA"/>
</dbReference>
<sequence>MQSLALALCYYDGASAGDCIKLAHKILSSCVSSSLLKMAVRLLTSLSLASSTLAASQQLWFTSFAGPFSTFTFDATSLTNISTTLDAGFQPGWIAKHPHLDILYTPFRGQGGVNAWSYNAQGSVTKIATARTNGTDAVHCEVSGDGHTLAVPNINGANLAVFAVRPNGTFASSPTAVFTFPFYTPGPHRLQQKSRPHQARFDRSSSFLYVPNLGTDRLHVFRVDGPASSNSLLTLSCLSAPVPGQSQFLYLVNQFSNTVMVFDISTPSLGAAPRLVQTISTRGPGLPPSDPNIDINAAEVTVSPDGRFLIASNRNDTSRADDTLASFSITPSSGSNHLTFHGLTGTGGKNPRSHRIDPTGRYIAIANQDTGINIIERDINTGLFNGVAASYTSNSPVSVLWRV</sequence>
<dbReference type="Proteomes" id="UP000614334">
    <property type="component" value="Unassembled WGS sequence"/>
</dbReference>
<evidence type="ECO:0000256" key="1">
    <source>
        <dbReference type="ARBA" id="ARBA00005564"/>
    </source>
</evidence>
<comment type="caution">
    <text evidence="2">The sequence shown here is derived from an EMBL/GenBank/DDBJ whole genome shotgun (WGS) entry which is preliminary data.</text>
</comment>
<organism evidence="2 3">
    <name type="scientific">Rhizoctonia solani</name>
    <dbReference type="NCBI Taxonomy" id="456999"/>
    <lineage>
        <taxon>Eukaryota</taxon>
        <taxon>Fungi</taxon>
        <taxon>Dikarya</taxon>
        <taxon>Basidiomycota</taxon>
        <taxon>Agaricomycotina</taxon>
        <taxon>Agaricomycetes</taxon>
        <taxon>Cantharellales</taxon>
        <taxon>Ceratobasidiaceae</taxon>
        <taxon>Rhizoctonia</taxon>
    </lineage>
</organism>
<comment type="similarity">
    <text evidence="1">Belongs to the cycloisomerase 2 family.</text>
</comment>
<dbReference type="SUPFAM" id="SSF51004">
    <property type="entry name" value="C-terminal (heme d1) domain of cytochrome cd1-nitrite reductase"/>
    <property type="match status" value="1"/>
</dbReference>
<reference evidence="2" key="1">
    <citation type="submission" date="2020-09" db="EMBL/GenBank/DDBJ databases">
        <title>Comparative genome analyses of four rice-infecting Rhizoctonia solani isolates reveal extensive enrichment of homogalacturonan modification genes.</title>
        <authorList>
            <person name="Lee D.-Y."/>
            <person name="Jeon J."/>
            <person name="Kim K.-T."/>
            <person name="Cheong K."/>
            <person name="Song H."/>
            <person name="Choi G."/>
            <person name="Ko J."/>
            <person name="Opiyo S.O."/>
            <person name="Zuo S."/>
            <person name="Madhav S."/>
            <person name="Lee Y.-H."/>
            <person name="Wang G.-L."/>
        </authorList>
    </citation>
    <scope>NUCLEOTIDE SEQUENCE</scope>
    <source>
        <strain evidence="2">AG1-IA B2</strain>
    </source>
</reference>
<name>A0A8H7I7H3_9AGAM</name>